<organism evidence="1 2">
    <name type="scientific">Vibrio navarrensis</name>
    <dbReference type="NCBI Taxonomy" id="29495"/>
    <lineage>
        <taxon>Bacteria</taxon>
        <taxon>Pseudomonadati</taxon>
        <taxon>Pseudomonadota</taxon>
        <taxon>Gammaproteobacteria</taxon>
        <taxon>Vibrionales</taxon>
        <taxon>Vibrionaceae</taxon>
        <taxon>Vibrio</taxon>
    </lineage>
</organism>
<dbReference type="EMBL" id="CP065217">
    <property type="protein sequence ID" value="QPL52209.1"/>
    <property type="molecule type" value="Genomic_DNA"/>
</dbReference>
<protein>
    <submittedName>
        <fullName evidence="1">Uncharacterized protein</fullName>
    </submittedName>
</protein>
<evidence type="ECO:0000313" key="1">
    <source>
        <dbReference type="EMBL" id="QPL52209.1"/>
    </source>
</evidence>
<reference evidence="1 2" key="1">
    <citation type="submission" date="2020-11" db="EMBL/GenBank/DDBJ databases">
        <title>Complete and Circularized Genome Assembly of a human isolate of Vibrio navarrensis biotype pommerensis with MiSeq and MinION Sequence Data.</title>
        <authorList>
            <person name="Schwartz K."/>
            <person name="Borowiak M."/>
            <person name="Deneke C."/>
            <person name="Balau V."/>
            <person name="Metelmann C."/>
            <person name="Strauch E."/>
        </authorList>
    </citation>
    <scope>NUCLEOTIDE SEQUENCE [LARGE SCALE GENOMIC DNA]</scope>
    <source>
        <strain evidence="1 2">20-VB00237</strain>
    </source>
</reference>
<sequence>MEFITSAVLGGLLWDFIKYQAAPTVKNIRETVSKVVNLDETIESALSTELTKMSINQCKSQDEVIQQLESSTQIQALLSQLNQSNSPKVIVQTFGSGDAVYGDKVMGDKIMGNKVFTDK</sequence>
<proteinExistence type="predicted"/>
<dbReference type="Pfam" id="PF20701">
    <property type="entry name" value="HetE-N"/>
    <property type="match status" value="1"/>
</dbReference>
<evidence type="ECO:0000313" key="2">
    <source>
        <dbReference type="Proteomes" id="UP000594435"/>
    </source>
</evidence>
<dbReference type="AlphaFoldDB" id="A0AAJ4LT99"/>
<dbReference type="Proteomes" id="UP000594435">
    <property type="component" value="Chromosome 1"/>
</dbReference>
<gene>
    <name evidence="1" type="ORF">I3X05_08775</name>
</gene>
<name>A0AAJ4LT99_9VIBR</name>
<accession>A0AAJ4LT99</accession>
<dbReference type="RefSeq" id="WP_337970612.1">
    <property type="nucleotide sequence ID" value="NZ_CP065217.1"/>
</dbReference>